<dbReference type="InterPro" id="IPR000719">
    <property type="entry name" value="Prot_kinase_dom"/>
</dbReference>
<dbReference type="Gene3D" id="2.30.30.40">
    <property type="entry name" value="SH3 Domains"/>
    <property type="match status" value="1"/>
</dbReference>
<keyword evidence="4 12" id="KW-0547">Nucleotide-binding</keyword>
<keyword evidence="7 10" id="KW-0727">SH2 domain</keyword>
<keyword evidence="2" id="KW-0597">Phosphoprotein</keyword>
<dbReference type="SUPFAM" id="SSF56112">
    <property type="entry name" value="Protein kinase-like (PK-like)"/>
    <property type="match status" value="1"/>
</dbReference>
<dbReference type="FunFam" id="1.10.510.10:FF:000399">
    <property type="entry name" value="Tyrosine-protein kinase"/>
    <property type="match status" value="1"/>
</dbReference>
<dbReference type="GO" id="GO:0005524">
    <property type="term" value="F:ATP binding"/>
    <property type="evidence" value="ECO:0007669"/>
    <property type="project" value="UniProtKB-UniRule"/>
</dbReference>
<dbReference type="SUPFAM" id="SSF50044">
    <property type="entry name" value="SH3-domain"/>
    <property type="match status" value="1"/>
</dbReference>
<keyword evidence="19" id="KW-1185">Reference proteome</keyword>
<dbReference type="Gene3D" id="3.30.200.20">
    <property type="entry name" value="Phosphorylase Kinase, domain 1"/>
    <property type="match status" value="1"/>
</dbReference>
<evidence type="ECO:0000256" key="5">
    <source>
        <dbReference type="ARBA" id="ARBA00022777"/>
    </source>
</evidence>
<evidence type="ECO:0000256" key="2">
    <source>
        <dbReference type="ARBA" id="ARBA00022553"/>
    </source>
</evidence>
<feature type="domain" description="SH2" evidence="15">
    <location>
        <begin position="113"/>
        <end position="208"/>
    </location>
</feature>
<dbReference type="InterPro" id="IPR017441">
    <property type="entry name" value="Protein_kinase_ATP_BS"/>
</dbReference>
<feature type="binding site" evidence="12">
    <location>
        <position position="261"/>
    </location>
    <ligand>
        <name>ATP</name>
        <dbReference type="ChEBI" id="CHEBI:30616"/>
    </ligand>
</feature>
<evidence type="ECO:0000256" key="8">
    <source>
        <dbReference type="ARBA" id="ARBA00023137"/>
    </source>
</evidence>
<evidence type="ECO:0000256" key="9">
    <source>
        <dbReference type="ARBA" id="ARBA00051245"/>
    </source>
</evidence>
<dbReference type="PROSITE" id="PS00109">
    <property type="entry name" value="PROTEIN_KINASE_TYR"/>
    <property type="match status" value="1"/>
</dbReference>
<accession>A0AA36FIY1</accession>
<evidence type="ECO:0000256" key="14">
    <source>
        <dbReference type="SAM" id="MobiDB-lite"/>
    </source>
</evidence>
<proteinExistence type="inferred from homology"/>
<evidence type="ECO:0000256" key="7">
    <source>
        <dbReference type="ARBA" id="ARBA00022999"/>
    </source>
</evidence>
<reference evidence="18" key="1">
    <citation type="submission" date="2023-08" db="EMBL/GenBank/DDBJ databases">
        <authorList>
            <person name="Alioto T."/>
            <person name="Alioto T."/>
            <person name="Gomez Garrido J."/>
        </authorList>
    </citation>
    <scope>NUCLEOTIDE SEQUENCE</scope>
</reference>
<dbReference type="Pfam" id="PF00017">
    <property type="entry name" value="SH2"/>
    <property type="match status" value="1"/>
</dbReference>
<evidence type="ECO:0000256" key="10">
    <source>
        <dbReference type="PROSITE-ProRule" id="PRU00191"/>
    </source>
</evidence>
<keyword evidence="6 12" id="KW-0067">ATP-binding</keyword>
<dbReference type="InterPro" id="IPR036860">
    <property type="entry name" value="SH2_dom_sf"/>
</dbReference>
<dbReference type="PANTHER" id="PTHR24418">
    <property type="entry name" value="TYROSINE-PROTEIN KINASE"/>
    <property type="match status" value="1"/>
</dbReference>
<dbReference type="PRINTS" id="PR00109">
    <property type="entry name" value="TYRKINASE"/>
</dbReference>
<keyword evidence="8 13" id="KW-0829">Tyrosine-protein kinase</keyword>
<dbReference type="Pfam" id="PF07714">
    <property type="entry name" value="PK_Tyr_Ser-Thr"/>
    <property type="match status" value="1"/>
</dbReference>
<dbReference type="Pfam" id="PF00018">
    <property type="entry name" value="SH3_1"/>
    <property type="match status" value="1"/>
</dbReference>
<evidence type="ECO:0000313" key="19">
    <source>
        <dbReference type="Proteomes" id="UP001162480"/>
    </source>
</evidence>
<feature type="domain" description="SH3" evidence="16">
    <location>
        <begin position="47"/>
        <end position="107"/>
    </location>
</feature>
<dbReference type="EMBL" id="OX597836">
    <property type="protein sequence ID" value="CAI9739327.1"/>
    <property type="molecule type" value="Genomic_DNA"/>
</dbReference>
<evidence type="ECO:0000256" key="13">
    <source>
        <dbReference type="RuleBase" id="RU362096"/>
    </source>
</evidence>
<dbReference type="InterPro" id="IPR001245">
    <property type="entry name" value="Ser-Thr/Tyr_kinase_cat_dom"/>
</dbReference>
<dbReference type="InterPro" id="IPR000980">
    <property type="entry name" value="SH2"/>
</dbReference>
<comment type="catalytic activity">
    <reaction evidence="9 13">
        <text>L-tyrosyl-[protein] + ATP = O-phospho-L-tyrosyl-[protein] + ADP + H(+)</text>
        <dbReference type="Rhea" id="RHEA:10596"/>
        <dbReference type="Rhea" id="RHEA-COMP:10136"/>
        <dbReference type="Rhea" id="RHEA-COMP:20101"/>
        <dbReference type="ChEBI" id="CHEBI:15378"/>
        <dbReference type="ChEBI" id="CHEBI:30616"/>
        <dbReference type="ChEBI" id="CHEBI:46858"/>
        <dbReference type="ChEBI" id="CHEBI:61978"/>
        <dbReference type="ChEBI" id="CHEBI:456216"/>
        <dbReference type="EC" id="2.7.10.2"/>
    </reaction>
</comment>
<dbReference type="InterPro" id="IPR001452">
    <property type="entry name" value="SH3_domain"/>
</dbReference>
<keyword evidence="5 13" id="KW-0418">Kinase</keyword>
<dbReference type="PRINTS" id="PR00401">
    <property type="entry name" value="SH2DOMAIN"/>
</dbReference>
<dbReference type="AlphaFoldDB" id="A0AA36FIY1"/>
<dbReference type="PROSITE" id="PS50002">
    <property type="entry name" value="SH3"/>
    <property type="match status" value="1"/>
</dbReference>
<dbReference type="InterPro" id="IPR036028">
    <property type="entry name" value="SH3-like_dom_sf"/>
</dbReference>
<dbReference type="SMART" id="SM00326">
    <property type="entry name" value="SH3"/>
    <property type="match status" value="1"/>
</dbReference>
<dbReference type="GO" id="GO:0004715">
    <property type="term" value="F:non-membrane spanning protein tyrosine kinase activity"/>
    <property type="evidence" value="ECO:0007669"/>
    <property type="project" value="UniProtKB-EC"/>
</dbReference>
<dbReference type="PROSITE" id="PS50011">
    <property type="entry name" value="PROTEIN_KINASE_DOM"/>
    <property type="match status" value="1"/>
</dbReference>
<keyword evidence="1 11" id="KW-0728">SH3 domain</keyword>
<evidence type="ECO:0000259" key="15">
    <source>
        <dbReference type="PROSITE" id="PS50001"/>
    </source>
</evidence>
<dbReference type="SMART" id="SM00219">
    <property type="entry name" value="TyrKc"/>
    <property type="match status" value="1"/>
</dbReference>
<evidence type="ECO:0000256" key="12">
    <source>
        <dbReference type="PROSITE-ProRule" id="PRU10141"/>
    </source>
</evidence>
<feature type="region of interest" description="Disordered" evidence="14">
    <location>
        <begin position="1"/>
        <end position="43"/>
    </location>
</feature>
<dbReference type="CDD" id="cd11845">
    <property type="entry name" value="SH3_Src_like"/>
    <property type="match status" value="1"/>
</dbReference>
<protein>
    <recommendedName>
        <fullName evidence="13">Tyrosine-protein kinase</fullName>
        <ecNumber evidence="13">2.7.10.2</ecNumber>
    </recommendedName>
</protein>
<dbReference type="InterPro" id="IPR050198">
    <property type="entry name" value="Non-receptor_tyrosine_kinases"/>
</dbReference>
<dbReference type="PRINTS" id="PR00452">
    <property type="entry name" value="SH3DOMAIN"/>
</dbReference>
<dbReference type="FunFam" id="3.30.200.20:FF:000053">
    <property type="entry name" value="Tyrosine-protein kinase"/>
    <property type="match status" value="1"/>
</dbReference>
<keyword evidence="3 13" id="KW-0808">Transferase</keyword>
<evidence type="ECO:0000259" key="17">
    <source>
        <dbReference type="PROSITE" id="PS50011"/>
    </source>
</evidence>
<organism evidence="18 19">
    <name type="scientific">Octopus vulgaris</name>
    <name type="common">Common octopus</name>
    <dbReference type="NCBI Taxonomy" id="6645"/>
    <lineage>
        <taxon>Eukaryota</taxon>
        <taxon>Metazoa</taxon>
        <taxon>Spiralia</taxon>
        <taxon>Lophotrochozoa</taxon>
        <taxon>Mollusca</taxon>
        <taxon>Cephalopoda</taxon>
        <taxon>Coleoidea</taxon>
        <taxon>Octopodiformes</taxon>
        <taxon>Octopoda</taxon>
        <taxon>Incirrata</taxon>
        <taxon>Octopodidae</taxon>
        <taxon>Octopus</taxon>
    </lineage>
</organism>
<feature type="domain" description="Protein kinase" evidence="17">
    <location>
        <begin position="233"/>
        <end position="487"/>
    </location>
</feature>
<sequence>MGNLCPKRPRPRLLPGKSTDAALNNQKLNRYTPYPPAPDTQETANNAGCEVLIGLYDYTGRNNELSFLKNDQMIVIDKSDSEWWYVRHSTTGEEGYVPYNYVTIADSLDTKPWFFGNINRKDAEMLLLAKETTSGMFLIRQRDKEQGGFALSIVSKEDNESFVKHYKITSKNGQFWINERRMFESLDELIKHYSELPDGIFKALTTPCVKSKPVLTDLSKELRDQWEIPREDIQLLGVLGSGQFGEVRKGLWKNSTTVAVKTLKPGTMSAASFLEESKIMKRCKHKNLVLLYAVCSIGEPILIVTEFMSNGSLLCFLRSPGGEALSFEELIHMAAQIASGMAYLEKNNLIHRDLAARNILVGEEHVVKIADFGLARLIVDDEYNSQQGSKFPVKWTAPEAIMKSVFTTKSDVWSFGILMMEILTYGGVPYPGMSNAETIQALQKGYRMKAPPECPSSLNSLLQGCWRQKSEMRPTFEYLCDFFENFFVSVENSYKDIEDEN</sequence>
<dbReference type="SUPFAM" id="SSF55550">
    <property type="entry name" value="SH2 domain"/>
    <property type="match status" value="1"/>
</dbReference>
<evidence type="ECO:0000259" key="16">
    <source>
        <dbReference type="PROSITE" id="PS50002"/>
    </source>
</evidence>
<dbReference type="Gene3D" id="1.10.510.10">
    <property type="entry name" value="Transferase(Phosphotransferase) domain 1"/>
    <property type="match status" value="1"/>
</dbReference>
<evidence type="ECO:0000313" key="18">
    <source>
        <dbReference type="EMBL" id="CAI9739327.1"/>
    </source>
</evidence>
<evidence type="ECO:0000256" key="11">
    <source>
        <dbReference type="PROSITE-ProRule" id="PRU00192"/>
    </source>
</evidence>
<comment type="similarity">
    <text evidence="13">Belongs to the protein kinase superfamily. Tyr protein kinase family.</text>
</comment>
<dbReference type="Proteomes" id="UP001162480">
    <property type="component" value="Chromosome 23"/>
</dbReference>
<evidence type="ECO:0000256" key="1">
    <source>
        <dbReference type="ARBA" id="ARBA00022443"/>
    </source>
</evidence>
<evidence type="ECO:0000256" key="4">
    <source>
        <dbReference type="ARBA" id="ARBA00022741"/>
    </source>
</evidence>
<dbReference type="Gene3D" id="3.30.505.10">
    <property type="entry name" value="SH2 domain"/>
    <property type="match status" value="1"/>
</dbReference>
<dbReference type="EC" id="2.7.10.2" evidence="13"/>
<dbReference type="InterPro" id="IPR008266">
    <property type="entry name" value="Tyr_kinase_AS"/>
</dbReference>
<name>A0AA36FIY1_OCTVU</name>
<dbReference type="SMART" id="SM00252">
    <property type="entry name" value="SH2"/>
    <property type="match status" value="1"/>
</dbReference>
<dbReference type="InterPro" id="IPR011009">
    <property type="entry name" value="Kinase-like_dom_sf"/>
</dbReference>
<dbReference type="InterPro" id="IPR020635">
    <property type="entry name" value="Tyr_kinase_cat_dom"/>
</dbReference>
<evidence type="ECO:0000256" key="6">
    <source>
        <dbReference type="ARBA" id="ARBA00022840"/>
    </source>
</evidence>
<gene>
    <name evidence="18" type="ORF">OCTVUL_1B008831</name>
</gene>
<evidence type="ECO:0000256" key="3">
    <source>
        <dbReference type="ARBA" id="ARBA00022679"/>
    </source>
</evidence>
<dbReference type="PROSITE" id="PS00107">
    <property type="entry name" value="PROTEIN_KINASE_ATP"/>
    <property type="match status" value="1"/>
</dbReference>
<dbReference type="PROSITE" id="PS50001">
    <property type="entry name" value="SH2"/>
    <property type="match status" value="1"/>
</dbReference>